<name>A0A2Z6M641_TRISU</name>
<dbReference type="AlphaFoldDB" id="A0A2Z6M641"/>
<gene>
    <name evidence="2" type="ORF">TSUD_340320</name>
</gene>
<proteinExistence type="predicted"/>
<accession>A0A2Z6M641</accession>
<feature type="domain" description="AAA+ ATPase At3g28540-like C-terminal" evidence="1">
    <location>
        <begin position="1"/>
        <end position="41"/>
    </location>
</feature>
<sequence length="51" mass="5734">MTPADDAENLMPKIANEDIEISFERLIQALRISKEEAEMKAKQEDGGKEEA</sequence>
<dbReference type="InterPro" id="IPR058017">
    <property type="entry name" value="At3g28540-like_C"/>
</dbReference>
<dbReference type="Proteomes" id="UP000242715">
    <property type="component" value="Unassembled WGS sequence"/>
</dbReference>
<keyword evidence="3" id="KW-1185">Reference proteome</keyword>
<organism evidence="2 3">
    <name type="scientific">Trifolium subterraneum</name>
    <name type="common">Subterranean clover</name>
    <dbReference type="NCBI Taxonomy" id="3900"/>
    <lineage>
        <taxon>Eukaryota</taxon>
        <taxon>Viridiplantae</taxon>
        <taxon>Streptophyta</taxon>
        <taxon>Embryophyta</taxon>
        <taxon>Tracheophyta</taxon>
        <taxon>Spermatophyta</taxon>
        <taxon>Magnoliopsida</taxon>
        <taxon>eudicotyledons</taxon>
        <taxon>Gunneridae</taxon>
        <taxon>Pentapetalae</taxon>
        <taxon>rosids</taxon>
        <taxon>fabids</taxon>
        <taxon>Fabales</taxon>
        <taxon>Fabaceae</taxon>
        <taxon>Papilionoideae</taxon>
        <taxon>50 kb inversion clade</taxon>
        <taxon>NPAAA clade</taxon>
        <taxon>Hologalegina</taxon>
        <taxon>IRL clade</taxon>
        <taxon>Trifolieae</taxon>
        <taxon>Trifolium</taxon>
    </lineage>
</organism>
<evidence type="ECO:0000259" key="1">
    <source>
        <dbReference type="Pfam" id="PF25568"/>
    </source>
</evidence>
<reference evidence="3" key="1">
    <citation type="journal article" date="2017" name="Front. Plant Sci.">
        <title>Climate Clever Clovers: New Paradigm to Reduce the Environmental Footprint of Ruminants by Breeding Low Methanogenic Forages Utilizing Haplotype Variation.</title>
        <authorList>
            <person name="Kaur P."/>
            <person name="Appels R."/>
            <person name="Bayer P.E."/>
            <person name="Keeble-Gagnere G."/>
            <person name="Wang J."/>
            <person name="Hirakawa H."/>
            <person name="Shirasawa K."/>
            <person name="Vercoe P."/>
            <person name="Stefanova K."/>
            <person name="Durmic Z."/>
            <person name="Nichols P."/>
            <person name="Revell C."/>
            <person name="Isobe S.N."/>
            <person name="Edwards D."/>
            <person name="Erskine W."/>
        </authorList>
    </citation>
    <scope>NUCLEOTIDE SEQUENCE [LARGE SCALE GENOMIC DNA]</scope>
    <source>
        <strain evidence="3">cv. Daliak</strain>
    </source>
</reference>
<evidence type="ECO:0000313" key="2">
    <source>
        <dbReference type="EMBL" id="GAU17489.1"/>
    </source>
</evidence>
<dbReference type="Pfam" id="PF25568">
    <property type="entry name" value="AAA_lid_At3g28540"/>
    <property type="match status" value="1"/>
</dbReference>
<evidence type="ECO:0000313" key="3">
    <source>
        <dbReference type="Proteomes" id="UP000242715"/>
    </source>
</evidence>
<dbReference type="OrthoDB" id="10251412at2759"/>
<dbReference type="EMBL" id="DF973172">
    <property type="protein sequence ID" value="GAU17489.1"/>
    <property type="molecule type" value="Genomic_DNA"/>
</dbReference>
<protein>
    <recommendedName>
        <fullName evidence="1">AAA+ ATPase At3g28540-like C-terminal domain-containing protein</fullName>
    </recommendedName>
</protein>